<evidence type="ECO:0000313" key="2">
    <source>
        <dbReference type="EMBL" id="CKS34835.1"/>
    </source>
</evidence>
<organism evidence="2 3">
    <name type="scientific">Mycobacterium tuberculosis</name>
    <dbReference type="NCBI Taxonomy" id="1773"/>
    <lineage>
        <taxon>Bacteria</taxon>
        <taxon>Bacillati</taxon>
        <taxon>Actinomycetota</taxon>
        <taxon>Actinomycetes</taxon>
        <taxon>Mycobacteriales</taxon>
        <taxon>Mycobacteriaceae</taxon>
        <taxon>Mycobacterium</taxon>
        <taxon>Mycobacterium tuberculosis complex</taxon>
    </lineage>
</organism>
<evidence type="ECO:0000313" key="3">
    <source>
        <dbReference type="Proteomes" id="UP000048948"/>
    </source>
</evidence>
<gene>
    <name evidence="2" type="ORF">ERS027646_01694</name>
    <name evidence="1" type="ORF">ERS027661_02784</name>
</gene>
<name>A0A655AA13_MYCTX</name>
<evidence type="ECO:0000313" key="1">
    <source>
        <dbReference type="EMBL" id="CKS23379.1"/>
    </source>
</evidence>
<proteinExistence type="predicted"/>
<evidence type="ECO:0000313" key="4">
    <source>
        <dbReference type="Proteomes" id="UP000049023"/>
    </source>
</evidence>
<accession>A0A655AA13</accession>
<dbReference type="Proteomes" id="UP000049023">
    <property type="component" value="Unassembled WGS sequence"/>
</dbReference>
<reference evidence="3 4" key="1">
    <citation type="submission" date="2015-03" db="EMBL/GenBank/DDBJ databases">
        <authorList>
            <consortium name="Pathogen Informatics"/>
        </authorList>
    </citation>
    <scope>NUCLEOTIDE SEQUENCE [LARGE SCALE GENOMIC DNA]</scope>
    <source>
        <strain evidence="2 3">Bir 172</strain>
        <strain evidence="1 4">Bir 187</strain>
    </source>
</reference>
<protein>
    <submittedName>
        <fullName evidence="2">Uncharacterized protein</fullName>
    </submittedName>
</protein>
<dbReference type="Proteomes" id="UP000048948">
    <property type="component" value="Unassembled WGS sequence"/>
</dbReference>
<dbReference type="EMBL" id="CNFU01000633">
    <property type="protein sequence ID" value="CKS23379.1"/>
    <property type="molecule type" value="Genomic_DNA"/>
</dbReference>
<sequence>MDFERAGFPRFLAKPLDPGDQPVEFVRIAAAMHPSIGARRPSQCCIGVATDQDRDRLGGRRGHLGLGYVVELAVELEVIAGGKATHDLDAFVNPLAALSERDAHQLVILRPRASADTQPDPVADQGG</sequence>
<dbReference type="EMBL" id="CNGE01000265">
    <property type="protein sequence ID" value="CKS34835.1"/>
    <property type="molecule type" value="Genomic_DNA"/>
</dbReference>
<dbReference type="AlphaFoldDB" id="A0A655AA13"/>